<dbReference type="Proteomes" id="UP000002051">
    <property type="component" value="Chromosome 4"/>
</dbReference>
<evidence type="ECO:0000313" key="5">
    <source>
        <dbReference type="Proteomes" id="UP000002051"/>
    </source>
</evidence>
<dbReference type="InterPro" id="IPR001810">
    <property type="entry name" value="F-box_dom"/>
</dbReference>
<reference evidence="3 5" key="1">
    <citation type="journal article" date="2011" name="Nature">
        <title>The Medicago genome provides insight into the evolution of rhizobial symbioses.</title>
        <authorList>
            <person name="Young N.D."/>
            <person name="Debelle F."/>
            <person name="Oldroyd G.E."/>
            <person name="Geurts R."/>
            <person name="Cannon S.B."/>
            <person name="Udvardi M.K."/>
            <person name="Benedito V.A."/>
            <person name="Mayer K.F."/>
            <person name="Gouzy J."/>
            <person name="Schoof H."/>
            <person name="Van de Peer Y."/>
            <person name="Proost S."/>
            <person name="Cook D.R."/>
            <person name="Meyers B.C."/>
            <person name="Spannagl M."/>
            <person name="Cheung F."/>
            <person name="De Mita S."/>
            <person name="Krishnakumar V."/>
            <person name="Gundlach H."/>
            <person name="Zhou S."/>
            <person name="Mudge J."/>
            <person name="Bharti A.K."/>
            <person name="Murray J.D."/>
            <person name="Naoumkina M.A."/>
            <person name="Rosen B."/>
            <person name="Silverstein K.A."/>
            <person name="Tang H."/>
            <person name="Rombauts S."/>
            <person name="Zhao P.X."/>
            <person name="Zhou P."/>
            <person name="Barbe V."/>
            <person name="Bardou P."/>
            <person name="Bechner M."/>
            <person name="Bellec A."/>
            <person name="Berger A."/>
            <person name="Berges H."/>
            <person name="Bidwell S."/>
            <person name="Bisseling T."/>
            <person name="Choisne N."/>
            <person name="Couloux A."/>
            <person name="Denny R."/>
            <person name="Deshpande S."/>
            <person name="Dai X."/>
            <person name="Doyle J.J."/>
            <person name="Dudez A.M."/>
            <person name="Farmer A.D."/>
            <person name="Fouteau S."/>
            <person name="Franken C."/>
            <person name="Gibelin C."/>
            <person name="Gish J."/>
            <person name="Goldstein S."/>
            <person name="Gonzalez A.J."/>
            <person name="Green P.J."/>
            <person name="Hallab A."/>
            <person name="Hartog M."/>
            <person name="Hua A."/>
            <person name="Humphray S.J."/>
            <person name="Jeong D.H."/>
            <person name="Jing Y."/>
            <person name="Jocker A."/>
            <person name="Kenton S.M."/>
            <person name="Kim D.J."/>
            <person name="Klee K."/>
            <person name="Lai H."/>
            <person name="Lang C."/>
            <person name="Lin S."/>
            <person name="Macmil S.L."/>
            <person name="Magdelenat G."/>
            <person name="Matthews L."/>
            <person name="McCorrison J."/>
            <person name="Monaghan E.L."/>
            <person name="Mun J.H."/>
            <person name="Najar F.Z."/>
            <person name="Nicholson C."/>
            <person name="Noirot C."/>
            <person name="O'Bleness M."/>
            <person name="Paule C.R."/>
            <person name="Poulain J."/>
            <person name="Prion F."/>
            <person name="Qin B."/>
            <person name="Qu C."/>
            <person name="Retzel E.F."/>
            <person name="Riddle C."/>
            <person name="Sallet E."/>
            <person name="Samain S."/>
            <person name="Samson N."/>
            <person name="Sanders I."/>
            <person name="Saurat O."/>
            <person name="Scarpelli C."/>
            <person name="Schiex T."/>
            <person name="Segurens B."/>
            <person name="Severin A.J."/>
            <person name="Sherrier D.J."/>
            <person name="Shi R."/>
            <person name="Sims S."/>
            <person name="Singer S.R."/>
            <person name="Sinharoy S."/>
            <person name="Sterck L."/>
            <person name="Viollet A."/>
            <person name="Wang B.B."/>
            <person name="Wang K."/>
            <person name="Wang M."/>
            <person name="Wang X."/>
            <person name="Warfsmann J."/>
            <person name="Weissenbach J."/>
            <person name="White D.D."/>
            <person name="White J.D."/>
            <person name="Wiley G.B."/>
            <person name="Wincker P."/>
            <person name="Xing Y."/>
            <person name="Yang L."/>
            <person name="Yao Z."/>
            <person name="Ying F."/>
            <person name="Zhai J."/>
            <person name="Zhou L."/>
            <person name="Zuber A."/>
            <person name="Denarie J."/>
            <person name="Dixon R.A."/>
            <person name="May G.D."/>
            <person name="Schwartz D.C."/>
            <person name="Rogers J."/>
            <person name="Quetier F."/>
            <person name="Town C.D."/>
            <person name="Roe B.A."/>
        </authorList>
    </citation>
    <scope>NUCLEOTIDE SEQUENCE [LARGE SCALE GENOMIC DNA]</scope>
    <source>
        <strain evidence="3">A17</strain>
        <strain evidence="4 5">cv. Jemalong A17</strain>
    </source>
</reference>
<dbReference type="SUPFAM" id="SSF81383">
    <property type="entry name" value="F-box domain"/>
    <property type="match status" value="1"/>
</dbReference>
<reference evidence="3 5" key="2">
    <citation type="journal article" date="2014" name="BMC Genomics">
        <title>An improved genome release (version Mt4.0) for the model legume Medicago truncatula.</title>
        <authorList>
            <person name="Tang H."/>
            <person name="Krishnakumar V."/>
            <person name="Bidwell S."/>
            <person name="Rosen B."/>
            <person name="Chan A."/>
            <person name="Zhou S."/>
            <person name="Gentzbittel L."/>
            <person name="Childs K.L."/>
            <person name="Yandell M."/>
            <person name="Gundlach H."/>
            <person name="Mayer K.F."/>
            <person name="Schwartz D.C."/>
            <person name="Town C.D."/>
        </authorList>
    </citation>
    <scope>GENOME REANNOTATION</scope>
    <source>
        <strain evidence="4 5">cv. Jemalong A17</strain>
    </source>
</reference>
<dbReference type="EMBL" id="CM001220">
    <property type="protein sequence ID" value="AES89589.1"/>
    <property type="molecule type" value="Genomic_DNA"/>
</dbReference>
<evidence type="ECO:0000313" key="4">
    <source>
        <dbReference type="EnsemblPlants" id="AES89589"/>
    </source>
</evidence>
<dbReference type="AlphaFoldDB" id="G7JRQ6"/>
<dbReference type="PANTHER" id="PTHR34223:SF51">
    <property type="entry name" value="OS06G0556300 PROTEIN"/>
    <property type="match status" value="1"/>
</dbReference>
<proteinExistence type="predicted"/>
<dbReference type="OMA" id="CCNRIEI"/>
<dbReference type="InterPro" id="IPR053197">
    <property type="entry name" value="F-box_SCFL_complex_component"/>
</dbReference>
<keyword evidence="5" id="KW-1185">Reference proteome</keyword>
<protein>
    <submittedName>
        <fullName evidence="3">Cytochrome C biogenesis protein ccsA, putative</fullName>
    </submittedName>
</protein>
<accession>G7JRQ6</accession>
<organism evidence="3 5">
    <name type="scientific">Medicago truncatula</name>
    <name type="common">Barrel medic</name>
    <name type="synonym">Medicago tribuloides</name>
    <dbReference type="NCBI Taxonomy" id="3880"/>
    <lineage>
        <taxon>Eukaryota</taxon>
        <taxon>Viridiplantae</taxon>
        <taxon>Streptophyta</taxon>
        <taxon>Embryophyta</taxon>
        <taxon>Tracheophyta</taxon>
        <taxon>Spermatophyta</taxon>
        <taxon>Magnoliopsida</taxon>
        <taxon>eudicotyledons</taxon>
        <taxon>Gunneridae</taxon>
        <taxon>Pentapetalae</taxon>
        <taxon>rosids</taxon>
        <taxon>fabids</taxon>
        <taxon>Fabales</taxon>
        <taxon>Fabaceae</taxon>
        <taxon>Papilionoideae</taxon>
        <taxon>50 kb inversion clade</taxon>
        <taxon>NPAAA clade</taxon>
        <taxon>Hologalegina</taxon>
        <taxon>IRL clade</taxon>
        <taxon>Trifolieae</taxon>
        <taxon>Medicago</taxon>
    </lineage>
</organism>
<evidence type="ECO:0000259" key="2">
    <source>
        <dbReference type="Pfam" id="PF00646"/>
    </source>
</evidence>
<name>G7JRQ6_MEDTR</name>
<feature type="compositionally biased region" description="Basic and acidic residues" evidence="1">
    <location>
        <begin position="324"/>
        <end position="339"/>
    </location>
</feature>
<dbReference type="PaxDb" id="3880-AES89589"/>
<evidence type="ECO:0000256" key="1">
    <source>
        <dbReference type="SAM" id="MobiDB-lite"/>
    </source>
</evidence>
<evidence type="ECO:0000313" key="3">
    <source>
        <dbReference type="EMBL" id="AES89589.1"/>
    </source>
</evidence>
<reference evidence="4" key="3">
    <citation type="submission" date="2015-04" db="UniProtKB">
        <authorList>
            <consortium name="EnsemblPlants"/>
        </authorList>
    </citation>
    <scope>IDENTIFICATION</scope>
    <source>
        <strain evidence="4">cv. Jemalong A17</strain>
    </source>
</reference>
<dbReference type="EnsemblPlants" id="AES89589">
    <property type="protein sequence ID" value="AES89589"/>
    <property type="gene ID" value="MTR_4g077520"/>
</dbReference>
<dbReference type="Pfam" id="PF00646">
    <property type="entry name" value="F-box"/>
    <property type="match status" value="1"/>
</dbReference>
<feature type="region of interest" description="Disordered" evidence="1">
    <location>
        <begin position="324"/>
        <end position="351"/>
    </location>
</feature>
<dbReference type="PANTHER" id="PTHR34223">
    <property type="entry name" value="OS11G0201299 PROTEIN"/>
    <property type="match status" value="1"/>
</dbReference>
<dbReference type="InterPro" id="IPR036047">
    <property type="entry name" value="F-box-like_dom_sf"/>
</dbReference>
<sequence length="351" mass="39121">MKKLRHCEEENKEGEDRLSDLSDCLLLRILSFLNAKHVVQTCILSKRYEHLWKHIPTLILQASTFATLKQFSKFVSKILTLRDTSTALLALDLHRPGISVCADSALIFPHVSSCQFLTSLKLLVYHRGLYYNNQKTVFPKALNLPVLTNLDLTSFAFSSDGNDYAEPFSAFGRLNSLAVRDCTVKDARILNISSETLVNLDTPDQQICGSGLSSVKHVNIAADIHFHWEEPPMVLLSWLQGLANVKSLTFSSTTLQILSLVPDLPEVKLHSLCNLKSMEIKLAPPQAGYEPPPILDGIVKFLLQNSPSAKVDITPKYLGACKLDQEDKSSNEDKAEKHQPNTNSQLLDKGQ</sequence>
<dbReference type="HOGENOM" id="CLU_010721_2_0_1"/>
<feature type="domain" description="F-box" evidence="2">
    <location>
        <begin position="18"/>
        <end position="55"/>
    </location>
</feature>
<gene>
    <name evidence="3" type="ordered locus">MTR_4g077520</name>
</gene>
<feature type="compositionally biased region" description="Polar residues" evidence="1">
    <location>
        <begin position="340"/>
        <end position="351"/>
    </location>
</feature>